<sequence>MAAAFSKPTHPVAEVLLGKIIKDAFKESDCSYGALRVLHDLVAEGLFYGLHRFRRLMHDKTRYAAKFRAPHREGDFGSEQYRHPPRRYKNKRLTQRGEGICLQLLDKEKSSVTVARLIIFR</sequence>
<organism evidence="1 2">
    <name type="scientific">Rhizobium daejeonense</name>
    <dbReference type="NCBI Taxonomy" id="240521"/>
    <lineage>
        <taxon>Bacteria</taxon>
        <taxon>Pseudomonadati</taxon>
        <taxon>Pseudomonadota</taxon>
        <taxon>Alphaproteobacteria</taxon>
        <taxon>Hyphomicrobiales</taxon>
        <taxon>Rhizobiaceae</taxon>
        <taxon>Rhizobium/Agrobacterium group</taxon>
        <taxon>Rhizobium</taxon>
    </lineage>
</organism>
<reference evidence="1 2" key="1">
    <citation type="submission" date="2020-02" db="EMBL/GenBank/DDBJ databases">
        <title>Genome sequence of the type strain CCBAU10050 of Rhizobium daejeonense.</title>
        <authorList>
            <person name="Gao J."/>
            <person name="Sun J."/>
        </authorList>
    </citation>
    <scope>NUCLEOTIDE SEQUENCE [LARGE SCALE GENOMIC DNA]</scope>
    <source>
        <strain evidence="1 2">CCBAU10050</strain>
    </source>
</reference>
<evidence type="ECO:0000313" key="2">
    <source>
        <dbReference type="Proteomes" id="UP000477849"/>
    </source>
</evidence>
<gene>
    <name evidence="1" type="ORF">G6N76_20405</name>
</gene>
<comment type="caution">
    <text evidence="1">The sequence shown here is derived from an EMBL/GenBank/DDBJ whole genome shotgun (WGS) entry which is preliminary data.</text>
</comment>
<keyword evidence="2" id="KW-1185">Reference proteome</keyword>
<protein>
    <submittedName>
        <fullName evidence="1">Uncharacterized protein</fullName>
    </submittedName>
</protein>
<name>A0A6M1RW84_9HYPH</name>
<dbReference type="AlphaFoldDB" id="A0A6M1RW84"/>
<proteinExistence type="predicted"/>
<evidence type="ECO:0000313" key="1">
    <source>
        <dbReference type="EMBL" id="NGO66024.1"/>
    </source>
</evidence>
<accession>A0A6M1RW84</accession>
<dbReference type="EMBL" id="JAAKZH010000008">
    <property type="protein sequence ID" value="NGO66024.1"/>
    <property type="molecule type" value="Genomic_DNA"/>
</dbReference>
<dbReference type="Proteomes" id="UP000477849">
    <property type="component" value="Unassembled WGS sequence"/>
</dbReference>
<dbReference type="RefSeq" id="WP_164490828.1">
    <property type="nucleotide sequence ID" value="NZ_JAAKZH010000008.1"/>
</dbReference>